<sequence>MASSARTTAFCTHTELRDFVKDASHLFNNNLAVPVWGQVFSDLHANSCKFKQPEGPEGRIHRLFAKSNFSRLSAISGLEKPIETWLDPKWTVTDTFYDRIRPALVLATRLLEETGEFFDTVLLGKIQDRRNGRFYALEEGLTEGPSFFPEGHSSLRNFQIFTGYNEESCEEAHATAQHGMFPEKGSQRLATQAIQLNTRHTTFFTHAHYDLFTGEVKQRILFMLAVTLVHELAHVWYDCRVFDYMRQGQWIVAKCLRVSEPFFTGEEPEPELGLSWESFAFGCRPEPYWPEDRGRMLPYALVTDIACHPYRKFTTEERKGTFAARALTSQEIAAFLNADSWKLFQRLRPGGDLQCYKDVAGNNVLQVMSTVAFMEEFKATSGCYPRPEEISVPEPRVIIHLTHFPPIYNYECSGLSSIYDIFLAYSDPENEEPADGTKGTEYSTKATELNVDPSIGGNEDDAMNARECSANSPVLTCDDDKESLNGIDRIPDGTHCVPTPPPSPSFEDGPPDYSEWWAALGQQAKSNPLHQAARGGRMTGGRGGTRRGHQRNRGRYQR</sequence>
<name>A0AAN6DT63_9EURO</name>
<feature type="compositionally biased region" description="Basic residues" evidence="1">
    <location>
        <begin position="544"/>
        <end position="558"/>
    </location>
</feature>
<dbReference type="EMBL" id="MU404357">
    <property type="protein sequence ID" value="KAI1611013.1"/>
    <property type="molecule type" value="Genomic_DNA"/>
</dbReference>
<dbReference type="Proteomes" id="UP001203852">
    <property type="component" value="Unassembled WGS sequence"/>
</dbReference>
<reference evidence="2" key="1">
    <citation type="journal article" date="2022" name="bioRxiv">
        <title>Deciphering the potential niche of two novel black yeast fungi from a biological soil crust based on their genomes, phenotypes, and melanin regulation.</title>
        <authorList>
            <consortium name="DOE Joint Genome Institute"/>
            <person name="Carr E.C."/>
            <person name="Barton Q."/>
            <person name="Grambo S."/>
            <person name="Sullivan M."/>
            <person name="Renfro C.M."/>
            <person name="Kuo A."/>
            <person name="Pangilinan J."/>
            <person name="Lipzen A."/>
            <person name="Keymanesh K."/>
            <person name="Savage E."/>
            <person name="Barry K."/>
            <person name="Grigoriev I.V."/>
            <person name="Riekhof W.R."/>
            <person name="Harris S.S."/>
        </authorList>
    </citation>
    <scope>NUCLEOTIDE SEQUENCE</scope>
    <source>
        <strain evidence="2">JF 03-4F</strain>
    </source>
</reference>
<evidence type="ECO:0000313" key="2">
    <source>
        <dbReference type="EMBL" id="KAI1611013.1"/>
    </source>
</evidence>
<protein>
    <submittedName>
        <fullName evidence="2">Uncharacterized protein</fullName>
    </submittedName>
</protein>
<gene>
    <name evidence="2" type="ORF">EDD36DRAFT_467014</name>
</gene>
<evidence type="ECO:0000313" key="3">
    <source>
        <dbReference type="Proteomes" id="UP001203852"/>
    </source>
</evidence>
<proteinExistence type="predicted"/>
<feature type="region of interest" description="Disordered" evidence="1">
    <location>
        <begin position="490"/>
        <end position="558"/>
    </location>
</feature>
<comment type="caution">
    <text evidence="2">The sequence shown here is derived from an EMBL/GenBank/DDBJ whole genome shotgun (WGS) entry which is preliminary data.</text>
</comment>
<keyword evidence="3" id="KW-1185">Reference proteome</keyword>
<dbReference type="AlphaFoldDB" id="A0AAN6DT63"/>
<evidence type="ECO:0000256" key="1">
    <source>
        <dbReference type="SAM" id="MobiDB-lite"/>
    </source>
</evidence>
<organism evidence="2 3">
    <name type="scientific">Exophiala viscosa</name>
    <dbReference type="NCBI Taxonomy" id="2486360"/>
    <lineage>
        <taxon>Eukaryota</taxon>
        <taxon>Fungi</taxon>
        <taxon>Dikarya</taxon>
        <taxon>Ascomycota</taxon>
        <taxon>Pezizomycotina</taxon>
        <taxon>Eurotiomycetes</taxon>
        <taxon>Chaetothyriomycetidae</taxon>
        <taxon>Chaetothyriales</taxon>
        <taxon>Herpotrichiellaceae</taxon>
        <taxon>Exophiala</taxon>
    </lineage>
</organism>
<accession>A0AAN6DT63</accession>